<feature type="compositionally biased region" description="Basic residues" evidence="1">
    <location>
        <begin position="472"/>
        <end position="485"/>
    </location>
</feature>
<evidence type="ECO:0008006" key="4">
    <source>
        <dbReference type="Google" id="ProtNLM"/>
    </source>
</evidence>
<feature type="compositionally biased region" description="Acidic residues" evidence="1">
    <location>
        <begin position="712"/>
        <end position="722"/>
    </location>
</feature>
<reference evidence="2" key="1">
    <citation type="journal article" date="2020" name="Fungal Divers.">
        <title>Resolving the Mortierellaceae phylogeny through synthesis of multi-gene phylogenetics and phylogenomics.</title>
        <authorList>
            <person name="Vandepol N."/>
            <person name="Liber J."/>
            <person name="Desiro A."/>
            <person name="Na H."/>
            <person name="Kennedy M."/>
            <person name="Barry K."/>
            <person name="Grigoriev I.V."/>
            <person name="Miller A.N."/>
            <person name="O'Donnell K."/>
            <person name="Stajich J.E."/>
            <person name="Bonito G."/>
        </authorList>
    </citation>
    <scope>NUCLEOTIDE SEQUENCE</scope>
    <source>
        <strain evidence="2">BC1065</strain>
    </source>
</reference>
<proteinExistence type="predicted"/>
<dbReference type="Proteomes" id="UP000807716">
    <property type="component" value="Unassembled WGS sequence"/>
</dbReference>
<dbReference type="InterPro" id="IPR032675">
    <property type="entry name" value="LRR_dom_sf"/>
</dbReference>
<dbReference type="OrthoDB" id="2399390at2759"/>
<organism evidence="2 3">
    <name type="scientific">Actinomortierella ambigua</name>
    <dbReference type="NCBI Taxonomy" id="1343610"/>
    <lineage>
        <taxon>Eukaryota</taxon>
        <taxon>Fungi</taxon>
        <taxon>Fungi incertae sedis</taxon>
        <taxon>Mucoromycota</taxon>
        <taxon>Mortierellomycotina</taxon>
        <taxon>Mortierellomycetes</taxon>
        <taxon>Mortierellales</taxon>
        <taxon>Mortierellaceae</taxon>
        <taxon>Actinomortierella</taxon>
    </lineage>
</organism>
<gene>
    <name evidence="2" type="ORF">DFQ27_006781</name>
</gene>
<dbReference type="EMBL" id="JAAAJB010000051">
    <property type="protein sequence ID" value="KAG0268429.1"/>
    <property type="molecule type" value="Genomic_DNA"/>
</dbReference>
<dbReference type="SUPFAM" id="SSF52047">
    <property type="entry name" value="RNI-like"/>
    <property type="match status" value="1"/>
</dbReference>
<feature type="compositionally biased region" description="Basic and acidic residues" evidence="1">
    <location>
        <begin position="701"/>
        <end position="711"/>
    </location>
</feature>
<evidence type="ECO:0000313" key="3">
    <source>
        <dbReference type="Proteomes" id="UP000807716"/>
    </source>
</evidence>
<comment type="caution">
    <text evidence="2">The sequence shown here is derived from an EMBL/GenBank/DDBJ whole genome shotgun (WGS) entry which is preliminary data.</text>
</comment>
<name>A0A9P6QJ44_9FUNG</name>
<dbReference type="Gene3D" id="3.80.10.10">
    <property type="entry name" value="Ribonuclease Inhibitor"/>
    <property type="match status" value="1"/>
</dbReference>
<feature type="region of interest" description="Disordered" evidence="1">
    <location>
        <begin position="461"/>
        <end position="523"/>
    </location>
</feature>
<protein>
    <recommendedName>
        <fullName evidence="4">F-box domain-containing protein</fullName>
    </recommendedName>
</protein>
<keyword evidence="3" id="KW-1185">Reference proteome</keyword>
<evidence type="ECO:0000313" key="2">
    <source>
        <dbReference type="EMBL" id="KAG0268429.1"/>
    </source>
</evidence>
<accession>A0A9P6QJ44</accession>
<feature type="region of interest" description="Disordered" evidence="1">
    <location>
        <begin position="681"/>
        <end position="731"/>
    </location>
</feature>
<sequence>MRRSQFLGARNTAQIHFADGDSGYSHKDPRFAEEIAMKRDIQRQHFEEICQRAGSMRAKLTGLELHGCFDPMDLLLLPRKGPSVGLGITNCAEEASSAALTTLGGGTRASLIGVTVLDLTIQTPSFALSELDLVALVADLPCLRHLTISLTSYLKVPAGALRNSSALPRLSMRAAHARNSMVTSSSMTFKTRGIQLSFQDLLFWLTMLPNLRSLEMAECLTPPWTMIELVQQIQQHCPRLHRFHLQPSHGHFSLQDQLELVKGLPNLTELALDMPPPERMPRSAHPLTALNADRLTTLHLCAFEYDERSMWHLHQFLCRSTHLRELHAKHLTFPIELLIDPSAAKALGDKLHTSNSASPLARKQWACQDLVRLEMGFARPKTTSEIVAVRSEAQQINNVLEYLVQHLPNLTHLDASFHALSLDKEYGVDRLKQLSKLESVHLISRTDIPLHKHQLDWLLSTRPAPASSSPKEKKKLQKQMKKTSKTRSFLKSMVVGSSSSQLRGRVRSPPPPPAATTTTSSCSPVMSDVASVASCSISLSSSSSASPSPSCSSSSCSSPIPPTVACFSESSPSMSPWASPIQPEIITMPRSRSPSPSSNQRLSMTMSPFLLPVAVTGLTRVNTLLSEEDTDLEDFETHSEQQQRMTMSTAAACGEGEGIHEAGWLKHVSSRVKKLLHLSHHRHHQKSLDGRSDDAFLDSSRSNDEAIGRGDNEEETEMEMDDGISSSSSKTCGTLNTTLRLERSMNDWVLPRLNQFRVTVYQPSPTPPPPFLAEVQERSRKKRSVLQVQIQTHSLHVQRRIRSEELACLRL</sequence>
<dbReference type="AlphaFoldDB" id="A0A9P6QJ44"/>
<evidence type="ECO:0000256" key="1">
    <source>
        <dbReference type="SAM" id="MobiDB-lite"/>
    </source>
</evidence>